<evidence type="ECO:0000259" key="2">
    <source>
        <dbReference type="Pfam" id="PF00226"/>
    </source>
</evidence>
<dbReference type="GeneTree" id="ENSGT00940000164617"/>
<keyword evidence="4" id="KW-1185">Reference proteome</keyword>
<dbReference type="PANTHER" id="PTHR15606:SF4">
    <property type="entry name" value="DNAJ HOMOLOG SUBFAMILY C MEMBER 8"/>
    <property type="match status" value="1"/>
</dbReference>
<dbReference type="Proteomes" id="UP000694385">
    <property type="component" value="Unassembled WGS sequence"/>
</dbReference>
<accession>A0A8C5NVR0</accession>
<dbReference type="Gene3D" id="1.10.287.110">
    <property type="entry name" value="DnaJ domain"/>
    <property type="match status" value="1"/>
</dbReference>
<feature type="compositionally biased region" description="Basic residues" evidence="1">
    <location>
        <begin position="182"/>
        <end position="191"/>
    </location>
</feature>
<reference evidence="3" key="2">
    <citation type="submission" date="2025-09" db="UniProtKB">
        <authorList>
            <consortium name="Ensembl"/>
        </authorList>
    </citation>
    <scope>IDENTIFICATION</scope>
</reference>
<feature type="domain" description="J" evidence="2">
    <location>
        <begin position="47"/>
        <end position="85"/>
    </location>
</feature>
<sequence>MVSGGAGSTEEAFMTFYKKRDSVLTSKNQIERLTRPGSSYFNLNPFELSILVHPDKNQDDADRAQKAFEAVDKAYKLLLDQEQKERALDVIQAGKEYVEHTKEGKPINVEEDDPELFKQAVYKQTMKLFAEEDKEMHEMKQQREEEIEAQEKAKREREWQKNFEESRDGRVDSWRNFQANTKGKKEKKNRTFLRPPKIKMEQRE</sequence>
<feature type="compositionally biased region" description="Basic and acidic residues" evidence="1">
    <location>
        <begin position="134"/>
        <end position="173"/>
    </location>
</feature>
<dbReference type="InterPro" id="IPR001623">
    <property type="entry name" value="DnaJ_domain"/>
</dbReference>
<dbReference type="CDD" id="cd06257">
    <property type="entry name" value="DnaJ"/>
    <property type="match status" value="1"/>
</dbReference>
<proteinExistence type="predicted"/>
<organism evidence="3 4">
    <name type="scientific">Jaculus jaculus</name>
    <name type="common">Lesser Egyptian jerboa</name>
    <dbReference type="NCBI Taxonomy" id="51337"/>
    <lineage>
        <taxon>Eukaryota</taxon>
        <taxon>Metazoa</taxon>
        <taxon>Chordata</taxon>
        <taxon>Craniata</taxon>
        <taxon>Vertebrata</taxon>
        <taxon>Euteleostomi</taxon>
        <taxon>Mammalia</taxon>
        <taxon>Eutheria</taxon>
        <taxon>Euarchontoglires</taxon>
        <taxon>Glires</taxon>
        <taxon>Rodentia</taxon>
        <taxon>Myomorpha</taxon>
        <taxon>Dipodoidea</taxon>
        <taxon>Dipodidae</taxon>
        <taxon>Dipodinae</taxon>
        <taxon>Jaculus</taxon>
    </lineage>
</organism>
<evidence type="ECO:0000256" key="1">
    <source>
        <dbReference type="SAM" id="MobiDB-lite"/>
    </source>
</evidence>
<dbReference type="AlphaFoldDB" id="A0A8C5NVR0"/>
<evidence type="ECO:0000313" key="4">
    <source>
        <dbReference type="Proteomes" id="UP000694385"/>
    </source>
</evidence>
<dbReference type="InterPro" id="IPR036869">
    <property type="entry name" value="J_dom_sf"/>
</dbReference>
<dbReference type="Pfam" id="PF00226">
    <property type="entry name" value="DnaJ"/>
    <property type="match status" value="1"/>
</dbReference>
<evidence type="ECO:0000313" key="3">
    <source>
        <dbReference type="Ensembl" id="ENSJJAP00000003147.1"/>
    </source>
</evidence>
<dbReference type="Ensembl" id="ENSJJAT00000006823.1">
    <property type="protein sequence ID" value="ENSJJAP00000003147.1"/>
    <property type="gene ID" value="ENSJJAG00000005969.1"/>
</dbReference>
<reference evidence="3" key="1">
    <citation type="submission" date="2025-08" db="UniProtKB">
        <authorList>
            <consortium name="Ensembl"/>
        </authorList>
    </citation>
    <scope>IDENTIFICATION</scope>
</reference>
<dbReference type="OMA" id="NWEDERD"/>
<protein>
    <recommendedName>
        <fullName evidence="2">J domain-containing protein</fullName>
    </recommendedName>
</protein>
<feature type="region of interest" description="Disordered" evidence="1">
    <location>
        <begin position="134"/>
        <end position="204"/>
    </location>
</feature>
<dbReference type="PANTHER" id="PTHR15606">
    <property type="entry name" value="DNAJ HOMOLOG SUBFAMILY C MEMBER 8/LIPOPOLYSACCHARIDE SPECIFIC RESPONSE-7-RELATED"/>
    <property type="match status" value="1"/>
</dbReference>
<dbReference type="InterPro" id="IPR042858">
    <property type="entry name" value="DNAJC8"/>
</dbReference>
<name>A0A8C5NVR0_JACJA</name>
<dbReference type="GO" id="GO:0005634">
    <property type="term" value="C:nucleus"/>
    <property type="evidence" value="ECO:0007669"/>
    <property type="project" value="TreeGrafter"/>
</dbReference>
<dbReference type="SUPFAM" id="SSF46565">
    <property type="entry name" value="Chaperone J-domain"/>
    <property type="match status" value="1"/>
</dbReference>